<sequence>MLKTKKRLWLRRLALTVCLIALGWLILTLWVERIGVARTWHKPVANASRKVIVIFDPDPIYNLDEKVCRAFANGLAQRNTDVVVATVSAVDETTLADFDAYVLCANTYNWAPDWAVTDFIKKHDALIDKPIVAITVGSGSTRRAQQLLENSITGRGGRLVASNTYWLMRPNDEQQLDKSNVDVAVSLAFGAGVQIADSIFVE</sequence>
<proteinExistence type="predicted"/>
<keyword evidence="2" id="KW-1185">Reference proteome</keyword>
<dbReference type="SUPFAM" id="SSF52218">
    <property type="entry name" value="Flavoproteins"/>
    <property type="match status" value="1"/>
</dbReference>
<dbReference type="Gene3D" id="3.40.50.360">
    <property type="match status" value="1"/>
</dbReference>
<dbReference type="InterPro" id="IPR029039">
    <property type="entry name" value="Flavoprotein-like_sf"/>
</dbReference>
<evidence type="ECO:0000313" key="1">
    <source>
        <dbReference type="EMBL" id="MBL0743029.1"/>
    </source>
</evidence>
<reference evidence="1 2" key="1">
    <citation type="submission" date="2021-01" db="EMBL/GenBank/DDBJ databases">
        <title>Chryseolinea sp. Jin1 Genome sequencing and assembly.</title>
        <authorList>
            <person name="Kim I."/>
        </authorList>
    </citation>
    <scope>NUCLEOTIDE SEQUENCE [LARGE SCALE GENOMIC DNA]</scope>
    <source>
        <strain evidence="1 2">Jin1</strain>
    </source>
</reference>
<accession>A0ABS1KUI0</accession>
<name>A0ABS1KUI0_9BACT</name>
<organism evidence="1 2">
    <name type="scientific">Chryseolinea lacunae</name>
    <dbReference type="NCBI Taxonomy" id="2801331"/>
    <lineage>
        <taxon>Bacteria</taxon>
        <taxon>Pseudomonadati</taxon>
        <taxon>Bacteroidota</taxon>
        <taxon>Cytophagia</taxon>
        <taxon>Cytophagales</taxon>
        <taxon>Fulvivirgaceae</taxon>
        <taxon>Chryseolinea</taxon>
    </lineage>
</organism>
<gene>
    <name evidence="1" type="ORF">JI741_17500</name>
</gene>
<evidence type="ECO:0000313" key="2">
    <source>
        <dbReference type="Proteomes" id="UP000613030"/>
    </source>
</evidence>
<dbReference type="EMBL" id="JAERRB010000005">
    <property type="protein sequence ID" value="MBL0743029.1"/>
    <property type="molecule type" value="Genomic_DNA"/>
</dbReference>
<dbReference type="Proteomes" id="UP000613030">
    <property type="component" value="Unassembled WGS sequence"/>
</dbReference>
<comment type="caution">
    <text evidence="1">The sequence shown here is derived from an EMBL/GenBank/DDBJ whole genome shotgun (WGS) entry which is preliminary data.</text>
</comment>
<dbReference type="RefSeq" id="WP_202011881.1">
    <property type="nucleotide sequence ID" value="NZ_JAERRB010000005.1"/>
</dbReference>
<protein>
    <submittedName>
        <fullName evidence="1">Uncharacterized protein</fullName>
    </submittedName>
</protein>